<keyword evidence="2" id="KW-1185">Reference proteome</keyword>
<comment type="caution">
    <text evidence="1">The sequence shown here is derived from an EMBL/GenBank/DDBJ whole genome shotgun (WGS) entry which is preliminary data.</text>
</comment>
<organism evidence="1 2">
    <name type="scientific">Solanum commersonii</name>
    <name type="common">Commerson's wild potato</name>
    <name type="synonym">Commerson's nightshade</name>
    <dbReference type="NCBI Taxonomy" id="4109"/>
    <lineage>
        <taxon>Eukaryota</taxon>
        <taxon>Viridiplantae</taxon>
        <taxon>Streptophyta</taxon>
        <taxon>Embryophyta</taxon>
        <taxon>Tracheophyta</taxon>
        <taxon>Spermatophyta</taxon>
        <taxon>Magnoliopsida</taxon>
        <taxon>eudicotyledons</taxon>
        <taxon>Gunneridae</taxon>
        <taxon>Pentapetalae</taxon>
        <taxon>asterids</taxon>
        <taxon>lamiids</taxon>
        <taxon>Solanales</taxon>
        <taxon>Solanaceae</taxon>
        <taxon>Solanoideae</taxon>
        <taxon>Solaneae</taxon>
        <taxon>Solanum</taxon>
    </lineage>
</organism>
<reference evidence="1 2" key="1">
    <citation type="submission" date="2020-09" db="EMBL/GenBank/DDBJ databases">
        <title>De no assembly of potato wild relative species, Solanum commersonii.</title>
        <authorList>
            <person name="Cho K."/>
        </authorList>
    </citation>
    <scope>NUCLEOTIDE SEQUENCE [LARGE SCALE GENOMIC DNA]</scope>
    <source>
        <strain evidence="1">LZ3.2</strain>
        <tissue evidence="1">Leaf</tissue>
    </source>
</reference>
<dbReference type="AlphaFoldDB" id="A0A9J5ZMY6"/>
<gene>
    <name evidence="1" type="ORF">H5410_024785</name>
</gene>
<protein>
    <submittedName>
        <fullName evidence="1">Uncharacterized protein</fullName>
    </submittedName>
</protein>
<name>A0A9J5ZMY6_SOLCO</name>
<sequence>MESGRLKFVVYYSAFLVFGWERDLHARQVAGRALLGVPTQLRGYCQKISPTKTSRRVGHDVRAFIGGGLVSACFYLYRQSSNPVQAECLDYKGAEKENKGLRGKSVRREHE</sequence>
<evidence type="ECO:0000313" key="1">
    <source>
        <dbReference type="EMBL" id="KAG5613504.1"/>
    </source>
</evidence>
<dbReference type="EMBL" id="JACXVP010000004">
    <property type="protein sequence ID" value="KAG5613504.1"/>
    <property type="molecule type" value="Genomic_DNA"/>
</dbReference>
<accession>A0A9J5ZMY6</accession>
<proteinExistence type="predicted"/>
<evidence type="ECO:0000313" key="2">
    <source>
        <dbReference type="Proteomes" id="UP000824120"/>
    </source>
</evidence>
<dbReference type="OrthoDB" id="1304127at2759"/>
<dbReference type="Proteomes" id="UP000824120">
    <property type="component" value="Chromosome 4"/>
</dbReference>